<proteinExistence type="predicted"/>
<dbReference type="AlphaFoldDB" id="A6IL09"/>
<name>A6IL09_RAT</name>
<evidence type="ECO:0000313" key="2">
    <source>
        <dbReference type="Proteomes" id="UP000234681"/>
    </source>
</evidence>
<accession>A6IL09</accession>
<evidence type="ECO:0000313" key="1">
    <source>
        <dbReference type="EMBL" id="EDM02130.1"/>
    </source>
</evidence>
<organism evidence="1 2">
    <name type="scientific">Rattus norvegicus</name>
    <name type="common">Rat</name>
    <dbReference type="NCBI Taxonomy" id="10116"/>
    <lineage>
        <taxon>Eukaryota</taxon>
        <taxon>Metazoa</taxon>
        <taxon>Chordata</taxon>
        <taxon>Craniata</taxon>
        <taxon>Vertebrata</taxon>
        <taxon>Euteleostomi</taxon>
        <taxon>Mammalia</taxon>
        <taxon>Eutheria</taxon>
        <taxon>Euarchontoglires</taxon>
        <taxon>Glires</taxon>
        <taxon>Rodentia</taxon>
        <taxon>Myomorpha</taxon>
        <taxon>Muroidea</taxon>
        <taxon>Muridae</taxon>
        <taxon>Murinae</taxon>
        <taxon>Rattus</taxon>
    </lineage>
</organism>
<reference evidence="1 2" key="1">
    <citation type="submission" date="2005-09" db="EMBL/GenBank/DDBJ databases">
        <authorList>
            <person name="Mural R.J."/>
            <person name="Li P.W."/>
            <person name="Adams M.D."/>
            <person name="Amanatides P.G."/>
            <person name="Baden-Tillson H."/>
            <person name="Barnstead M."/>
            <person name="Chin S.H."/>
            <person name="Dew I."/>
            <person name="Evans C.A."/>
            <person name="Ferriera S."/>
            <person name="Flanigan M."/>
            <person name="Fosler C."/>
            <person name="Glodek A."/>
            <person name="Gu Z."/>
            <person name="Holt R.A."/>
            <person name="Jennings D."/>
            <person name="Kraft C.L."/>
            <person name="Lu F."/>
            <person name="Nguyen T."/>
            <person name="Nusskern D.R."/>
            <person name="Pfannkoch C.M."/>
            <person name="Sitter C."/>
            <person name="Sutton G.G."/>
            <person name="Venter J.C."/>
            <person name="Wang Z."/>
            <person name="Woodage T."/>
            <person name="Zheng X.H."/>
            <person name="Zhong F."/>
        </authorList>
    </citation>
    <scope>NUCLEOTIDE SEQUENCE [LARGE SCALE GENOMIC DNA]</scope>
    <source>
        <strain>BN</strain>
        <strain evidence="2">Sprague-Dawley</strain>
    </source>
</reference>
<protein>
    <submittedName>
        <fullName evidence="1">RCG30124</fullName>
    </submittedName>
</protein>
<gene>
    <name evidence="1" type="ORF">rCG_30124</name>
</gene>
<sequence length="63" mass="7253">MKTCSDGDTEGQREMECVVDPSLCWPRPDFRDPSLAHRGGKWTPDPLELELQMVMSHYVCAWN</sequence>
<dbReference type="EMBL" id="CH473964">
    <property type="protein sequence ID" value="EDM02130.1"/>
    <property type="molecule type" value="Genomic_DNA"/>
</dbReference>
<dbReference type="Proteomes" id="UP000234681">
    <property type="component" value="Chromosome 4"/>
</dbReference>